<proteinExistence type="predicted"/>
<keyword evidence="3" id="KW-1185">Reference proteome</keyword>
<protein>
    <submittedName>
        <fullName evidence="2">PilZ domain-containing protein</fullName>
    </submittedName>
</protein>
<feature type="domain" description="PilZ" evidence="1">
    <location>
        <begin position="9"/>
        <end position="117"/>
    </location>
</feature>
<dbReference type="Pfam" id="PF07238">
    <property type="entry name" value="PilZ"/>
    <property type="match status" value="1"/>
</dbReference>
<sequence>MENEQNLNKRKCFRVYLNTPLCSEITISKIDDKKIDSSSTKICVNDIGPGGLLFTSNLKFPVNDTIVFEFYIKLLDQTIRVEGLIVRQILWKNDLLQYGVNFEMDDGKRGSLVRILNELAIKLRNKRFLVNSSICTKKDMVRCLK</sequence>
<gene>
    <name evidence="2" type="ORF">JK636_09120</name>
</gene>
<name>A0ABS1T9C9_9CLOT</name>
<reference evidence="2 3" key="1">
    <citation type="submission" date="2021-01" db="EMBL/GenBank/DDBJ databases">
        <title>Genome public.</title>
        <authorList>
            <person name="Liu C."/>
            <person name="Sun Q."/>
        </authorList>
    </citation>
    <scope>NUCLEOTIDE SEQUENCE [LARGE SCALE GENOMIC DNA]</scope>
    <source>
        <strain evidence="2 3">YIM B02515</strain>
    </source>
</reference>
<dbReference type="EMBL" id="JAESWC010000002">
    <property type="protein sequence ID" value="MBL4935920.1"/>
    <property type="molecule type" value="Genomic_DNA"/>
</dbReference>
<dbReference type="RefSeq" id="WP_202748505.1">
    <property type="nucleotide sequence ID" value="NZ_JAESWC010000002.1"/>
</dbReference>
<dbReference type="Proteomes" id="UP000632377">
    <property type="component" value="Unassembled WGS sequence"/>
</dbReference>
<accession>A0ABS1T9C9</accession>
<evidence type="ECO:0000313" key="3">
    <source>
        <dbReference type="Proteomes" id="UP000632377"/>
    </source>
</evidence>
<evidence type="ECO:0000259" key="1">
    <source>
        <dbReference type="Pfam" id="PF07238"/>
    </source>
</evidence>
<evidence type="ECO:0000313" key="2">
    <source>
        <dbReference type="EMBL" id="MBL4935920.1"/>
    </source>
</evidence>
<dbReference type="InterPro" id="IPR009875">
    <property type="entry name" value="PilZ_domain"/>
</dbReference>
<organism evidence="2 3">
    <name type="scientific">Clostridium rhizosphaerae</name>
    <dbReference type="NCBI Taxonomy" id="2803861"/>
    <lineage>
        <taxon>Bacteria</taxon>
        <taxon>Bacillati</taxon>
        <taxon>Bacillota</taxon>
        <taxon>Clostridia</taxon>
        <taxon>Eubacteriales</taxon>
        <taxon>Clostridiaceae</taxon>
        <taxon>Clostridium</taxon>
    </lineage>
</organism>
<comment type="caution">
    <text evidence="2">The sequence shown here is derived from an EMBL/GenBank/DDBJ whole genome shotgun (WGS) entry which is preliminary data.</text>
</comment>